<dbReference type="InterPro" id="IPR023213">
    <property type="entry name" value="CAT-like_dom_sf"/>
</dbReference>
<feature type="compositionally biased region" description="Polar residues" evidence="2">
    <location>
        <begin position="709"/>
        <end position="720"/>
    </location>
</feature>
<dbReference type="Proteomes" id="UP001148299">
    <property type="component" value="Unassembled WGS sequence"/>
</dbReference>
<comment type="similarity">
    <text evidence="1">Belongs to the NRP synthetase family.</text>
</comment>
<name>A0A9W9UW93_PENBR</name>
<dbReference type="EMBL" id="JAPZBR010000003">
    <property type="protein sequence ID" value="KAJ5357101.1"/>
    <property type="molecule type" value="Genomic_DNA"/>
</dbReference>
<sequence>MALAHGRNTLGNSSQASFTLDRSMTHILMSTANHAFNTEPVEIVHAALLHAFTNTFHDRYPPAFFSEEQGREACDSSVNLSRTVGCFTTISIISALAARSNSLTDMVRCVKDSRRQRPRNCLSHSTPRSLSLADQHAFEIKDPVEIIFSYTDLNQQFNNPDSLFQRCNIAFTQSPVTVANLARFALIDIAASVVQGQLKIEITYNKEMKGQDRIIQWIGKSECSLKAAAEELPLLKPCYTICDFPLLSLSDTTLDELSRRVLPHLGLSSDQVQDIYPSAPVQQGMMMSQAKSPRPYWTRVRWTVNSTGTQPVDLDRLKRAWKLVASRHSILRTIFIDALEPSKIKNQLVLKDPPVDVSVLCTDQPVPPVPTSNFKWHTDIFNRRDTPQHSLVLVQTASGNLFCDLEINHTMFDGYSLSLIRQEICAAYTGTLSTTPAPPYKVYIDYLHKLPMDEGKQFWQAYLQDAHACHFPTLWQTVTSHSPQDRTLVSISLDSATHHALLAFCQRHGVTPSNVLYLAWGILLRAVTGSDKVCFGYATSGRDAPFPGVDMVVGPLINMLVCFLNFETQSSVLSIMHKVQEDYLAALRFQSIPVGKEMQLSGTSGQGLVNTAVFAQVGPTDRDTNQHEISISDQTGRGSPDYDIALAFSHDEVETMISFDCAAPALSQRGTQNLAGLFIRLIADIIQIPDQTVDMVHVISHQDLQSLQAEDQAVSENSQPCADEVSGEKSCENTDVPRNGASAPIHREQKLGSCPNKMSVGESQCKPSGQDDEGSGCGCRLRPYAREDPMIAENLVLISLFVYLLFVFLAFFRS</sequence>
<organism evidence="5 6">
    <name type="scientific">Penicillium brevicompactum</name>
    <dbReference type="NCBI Taxonomy" id="5074"/>
    <lineage>
        <taxon>Eukaryota</taxon>
        <taxon>Fungi</taxon>
        <taxon>Dikarya</taxon>
        <taxon>Ascomycota</taxon>
        <taxon>Pezizomycotina</taxon>
        <taxon>Eurotiomycetes</taxon>
        <taxon>Eurotiomycetidae</taxon>
        <taxon>Eurotiales</taxon>
        <taxon>Aspergillaceae</taxon>
        <taxon>Penicillium</taxon>
    </lineage>
</organism>
<dbReference type="PANTHER" id="PTHR45398">
    <property type="match status" value="1"/>
</dbReference>
<keyword evidence="6" id="KW-1185">Reference proteome</keyword>
<reference evidence="5" key="1">
    <citation type="submission" date="2022-12" db="EMBL/GenBank/DDBJ databases">
        <authorList>
            <person name="Petersen C."/>
        </authorList>
    </citation>
    <scope>NUCLEOTIDE SEQUENCE</scope>
    <source>
        <strain evidence="5">IBT 35675</strain>
    </source>
</reference>
<evidence type="ECO:0000313" key="5">
    <source>
        <dbReference type="EMBL" id="KAJ5357101.1"/>
    </source>
</evidence>
<keyword evidence="3" id="KW-0472">Membrane</keyword>
<evidence type="ECO:0000256" key="2">
    <source>
        <dbReference type="SAM" id="MobiDB-lite"/>
    </source>
</evidence>
<dbReference type="AlphaFoldDB" id="A0A9W9UW93"/>
<feature type="domain" description="Condensation" evidence="4">
    <location>
        <begin position="272"/>
        <end position="707"/>
    </location>
</feature>
<evidence type="ECO:0000259" key="4">
    <source>
        <dbReference type="Pfam" id="PF00668"/>
    </source>
</evidence>
<keyword evidence="3" id="KW-1133">Transmembrane helix</keyword>
<feature type="transmembrane region" description="Helical" evidence="3">
    <location>
        <begin position="795"/>
        <end position="812"/>
    </location>
</feature>
<feature type="region of interest" description="Disordered" evidence="2">
    <location>
        <begin position="709"/>
        <end position="742"/>
    </location>
</feature>
<dbReference type="Gene3D" id="3.30.559.10">
    <property type="entry name" value="Chloramphenicol acetyltransferase-like domain"/>
    <property type="match status" value="1"/>
</dbReference>
<dbReference type="Pfam" id="PF00668">
    <property type="entry name" value="Condensation"/>
    <property type="match status" value="1"/>
</dbReference>
<dbReference type="CDD" id="cd19542">
    <property type="entry name" value="CT_NRPS-like"/>
    <property type="match status" value="1"/>
</dbReference>
<proteinExistence type="inferred from homology"/>
<evidence type="ECO:0000256" key="3">
    <source>
        <dbReference type="SAM" id="Phobius"/>
    </source>
</evidence>
<evidence type="ECO:0000313" key="6">
    <source>
        <dbReference type="Proteomes" id="UP001148299"/>
    </source>
</evidence>
<reference evidence="5" key="2">
    <citation type="journal article" date="2023" name="IMA Fungus">
        <title>Comparative genomic study of the Penicillium genus elucidates a diverse pangenome and 15 lateral gene transfer events.</title>
        <authorList>
            <person name="Petersen C."/>
            <person name="Sorensen T."/>
            <person name="Nielsen M.R."/>
            <person name="Sondergaard T.E."/>
            <person name="Sorensen J.L."/>
            <person name="Fitzpatrick D.A."/>
            <person name="Frisvad J.C."/>
            <person name="Nielsen K.L."/>
        </authorList>
    </citation>
    <scope>NUCLEOTIDE SEQUENCE</scope>
    <source>
        <strain evidence="5">IBT 35675</strain>
    </source>
</reference>
<protein>
    <submittedName>
        <fullName evidence="5">Acetyl-CoA synthetase-like protein</fullName>
    </submittedName>
</protein>
<dbReference type="Gene3D" id="3.30.559.30">
    <property type="entry name" value="Nonribosomal peptide synthetase, condensation domain"/>
    <property type="match status" value="2"/>
</dbReference>
<dbReference type="PANTHER" id="PTHR45398:SF1">
    <property type="entry name" value="ENZYME, PUTATIVE (JCVI)-RELATED"/>
    <property type="match status" value="1"/>
</dbReference>
<evidence type="ECO:0000256" key="1">
    <source>
        <dbReference type="ARBA" id="ARBA00029454"/>
    </source>
</evidence>
<dbReference type="InterPro" id="IPR001242">
    <property type="entry name" value="Condensation_dom"/>
</dbReference>
<keyword evidence="3" id="KW-0812">Transmembrane</keyword>
<comment type="caution">
    <text evidence="5">The sequence shown here is derived from an EMBL/GenBank/DDBJ whole genome shotgun (WGS) entry which is preliminary data.</text>
</comment>
<dbReference type="GO" id="GO:0003824">
    <property type="term" value="F:catalytic activity"/>
    <property type="evidence" value="ECO:0007669"/>
    <property type="project" value="InterPro"/>
</dbReference>
<dbReference type="SUPFAM" id="SSF52777">
    <property type="entry name" value="CoA-dependent acyltransferases"/>
    <property type="match status" value="3"/>
</dbReference>
<accession>A0A9W9UW93</accession>
<gene>
    <name evidence="5" type="ORF">N7541_004259</name>
</gene>